<comment type="similarity">
    <text evidence="1">Belongs to the LysR transcriptional regulatory family.</text>
</comment>
<sequence>MNIDHLKLFVRIANTNNISVAGRELNVSPAVASAHINKLEENLGVRLIHRTTRKVSLTDEGKLFLPHAEEVLSSIETAQAAVGVGSQTPQGTLRVTAPASFGRLHLVPAMEEFLASYPQLNIDFRFSDSILDLIEGGFDIAIRDAVLKDSNLHARKLADDKRIIVASPDYIKKYGEPKTPQEITEHAAVNLIGLETWEFNTPQGVVSIKPKTRIRMDNGEAVRDAAIGGNGLTLTATWCSYPYLQSGQLVQVLNDYPLTAQCALWAVYPSNRLLAPKVRAFIDFLKERYSGEPYWDKALREAGLS</sequence>
<dbReference type="PROSITE" id="PS50931">
    <property type="entry name" value="HTH_LYSR"/>
    <property type="match status" value="1"/>
</dbReference>
<dbReference type="SUPFAM" id="SSF53850">
    <property type="entry name" value="Periplasmic binding protein-like II"/>
    <property type="match status" value="1"/>
</dbReference>
<reference evidence="6" key="1">
    <citation type="submission" date="2023-07" db="EMBL/GenBank/DDBJ databases">
        <title>Genome content predicts the carbon catabolic preferences of heterotrophic bacteria.</title>
        <authorList>
            <person name="Gralka M."/>
        </authorList>
    </citation>
    <scope>NUCLEOTIDE SEQUENCE</scope>
    <source>
        <strain evidence="6">F2M12</strain>
    </source>
</reference>
<dbReference type="FunFam" id="1.10.10.10:FF:000001">
    <property type="entry name" value="LysR family transcriptional regulator"/>
    <property type="match status" value="1"/>
</dbReference>
<dbReference type="PANTHER" id="PTHR30537">
    <property type="entry name" value="HTH-TYPE TRANSCRIPTIONAL REGULATOR"/>
    <property type="match status" value="1"/>
</dbReference>
<dbReference type="Proteomes" id="UP001170717">
    <property type="component" value="Unassembled WGS sequence"/>
</dbReference>
<comment type="caution">
    <text evidence="6">The sequence shown here is derived from an EMBL/GenBank/DDBJ whole genome shotgun (WGS) entry which is preliminary data.</text>
</comment>
<dbReference type="SUPFAM" id="SSF46785">
    <property type="entry name" value="Winged helix' DNA-binding domain"/>
    <property type="match status" value="1"/>
</dbReference>
<dbReference type="Gene3D" id="3.40.190.290">
    <property type="match status" value="1"/>
</dbReference>
<dbReference type="GeneID" id="83257953"/>
<protein>
    <submittedName>
        <fullName evidence="6">LysR family transcriptional regulator</fullName>
    </submittedName>
</protein>
<evidence type="ECO:0000256" key="2">
    <source>
        <dbReference type="ARBA" id="ARBA00023015"/>
    </source>
</evidence>
<dbReference type="InterPro" id="IPR005119">
    <property type="entry name" value="LysR_subst-bd"/>
</dbReference>
<dbReference type="EMBL" id="JAUOQI010000021">
    <property type="protein sequence ID" value="MDO6579536.1"/>
    <property type="molecule type" value="Genomic_DNA"/>
</dbReference>
<dbReference type="CDD" id="cd08422">
    <property type="entry name" value="PBP2_CrgA_like"/>
    <property type="match status" value="1"/>
</dbReference>
<dbReference type="GO" id="GO:0003700">
    <property type="term" value="F:DNA-binding transcription factor activity"/>
    <property type="evidence" value="ECO:0007669"/>
    <property type="project" value="InterPro"/>
</dbReference>
<keyword evidence="2" id="KW-0805">Transcription regulation</keyword>
<feature type="domain" description="HTH lysR-type" evidence="5">
    <location>
        <begin position="1"/>
        <end position="58"/>
    </location>
</feature>
<evidence type="ECO:0000256" key="1">
    <source>
        <dbReference type="ARBA" id="ARBA00009437"/>
    </source>
</evidence>
<dbReference type="PANTHER" id="PTHR30537:SF5">
    <property type="entry name" value="HTH-TYPE TRANSCRIPTIONAL ACTIVATOR TTDR-RELATED"/>
    <property type="match status" value="1"/>
</dbReference>
<dbReference type="Pfam" id="PF03466">
    <property type="entry name" value="LysR_substrate"/>
    <property type="match status" value="1"/>
</dbReference>
<evidence type="ECO:0000256" key="4">
    <source>
        <dbReference type="ARBA" id="ARBA00023163"/>
    </source>
</evidence>
<keyword evidence="4" id="KW-0804">Transcription</keyword>
<organism evidence="6 7">
    <name type="scientific">Alteromonas stellipolaris</name>
    <dbReference type="NCBI Taxonomy" id="233316"/>
    <lineage>
        <taxon>Bacteria</taxon>
        <taxon>Pseudomonadati</taxon>
        <taxon>Pseudomonadota</taxon>
        <taxon>Gammaproteobacteria</taxon>
        <taxon>Alteromonadales</taxon>
        <taxon>Alteromonadaceae</taxon>
        <taxon>Alteromonas/Salinimonas group</taxon>
        <taxon>Alteromonas</taxon>
    </lineage>
</organism>
<dbReference type="InterPro" id="IPR036388">
    <property type="entry name" value="WH-like_DNA-bd_sf"/>
</dbReference>
<evidence type="ECO:0000256" key="3">
    <source>
        <dbReference type="ARBA" id="ARBA00023125"/>
    </source>
</evidence>
<dbReference type="InterPro" id="IPR058163">
    <property type="entry name" value="LysR-type_TF_proteobact-type"/>
</dbReference>
<dbReference type="RefSeq" id="WP_061997574.1">
    <property type="nucleotide sequence ID" value="NZ_CAXIBE010000015.1"/>
</dbReference>
<name>A0AAW7Z8B6_9ALTE</name>
<proteinExistence type="inferred from homology"/>
<accession>A0AAW7Z8B6</accession>
<evidence type="ECO:0000259" key="5">
    <source>
        <dbReference type="PROSITE" id="PS50931"/>
    </source>
</evidence>
<dbReference type="InterPro" id="IPR036390">
    <property type="entry name" value="WH_DNA-bd_sf"/>
</dbReference>
<keyword evidence="3" id="KW-0238">DNA-binding</keyword>
<dbReference type="GO" id="GO:0003677">
    <property type="term" value="F:DNA binding"/>
    <property type="evidence" value="ECO:0007669"/>
    <property type="project" value="UniProtKB-KW"/>
</dbReference>
<evidence type="ECO:0000313" key="6">
    <source>
        <dbReference type="EMBL" id="MDO6579536.1"/>
    </source>
</evidence>
<dbReference type="FunFam" id="3.40.190.290:FF:000001">
    <property type="entry name" value="Transcriptional regulator, LysR family"/>
    <property type="match status" value="1"/>
</dbReference>
<gene>
    <name evidence="6" type="ORF">Q4527_19210</name>
</gene>
<dbReference type="AlphaFoldDB" id="A0AAW7Z8B6"/>
<dbReference type="Pfam" id="PF00126">
    <property type="entry name" value="HTH_1"/>
    <property type="match status" value="1"/>
</dbReference>
<dbReference type="Gene3D" id="1.10.10.10">
    <property type="entry name" value="Winged helix-like DNA-binding domain superfamily/Winged helix DNA-binding domain"/>
    <property type="match status" value="1"/>
</dbReference>
<evidence type="ECO:0000313" key="7">
    <source>
        <dbReference type="Proteomes" id="UP001170717"/>
    </source>
</evidence>
<dbReference type="InterPro" id="IPR000847">
    <property type="entry name" value="LysR_HTH_N"/>
</dbReference>